<feature type="compositionally biased region" description="Basic residues" evidence="1">
    <location>
        <begin position="911"/>
        <end position="921"/>
    </location>
</feature>
<name>A0A8H4RQ47_9HELO</name>
<evidence type="ECO:0000256" key="1">
    <source>
        <dbReference type="SAM" id="MobiDB-lite"/>
    </source>
</evidence>
<reference evidence="3 4" key="1">
    <citation type="submission" date="2020-03" db="EMBL/GenBank/DDBJ databases">
        <title>Draft Genome Sequence of Cudoniella acicularis.</title>
        <authorList>
            <person name="Buettner E."/>
            <person name="Kellner H."/>
        </authorList>
    </citation>
    <scope>NUCLEOTIDE SEQUENCE [LARGE SCALE GENOMIC DNA]</scope>
    <source>
        <strain evidence="3 4">DSM 108380</strain>
    </source>
</reference>
<proteinExistence type="predicted"/>
<feature type="compositionally biased region" description="Basic and acidic residues" evidence="1">
    <location>
        <begin position="922"/>
        <end position="940"/>
    </location>
</feature>
<sequence length="940" mass="106058">MAVALVDGRWFVSRQALRVAFVALQVCPYFRDASSPPSAGSARAEEPREARDTILSLRDREKTLFEICSVSNLLLKISKTGLDLGKGRCRPLPRASRVAKDVSTAPVLACPTLGDLPLSPYDASPARRRARHELLALRRLLPGRVGRYPREPSTMSVLAGSSAQDLDRTSVEQLEASMVKDVDEALLEMCKVMSATLQRLEIHLTTRVQASGMRATATTNIAEEVAREQEITESQNPIPVVPGGHEDTDDLSMIVNFSVNSGGSMRSLHPSVITDHSVHSTNSPENDENYPEIDENHPPPLPLTVYYNCASLDNLERISKEYGCKNGEMILSIICLDPTREVVEGPPQSNTCLDWKYYVPLYKDDFSGERVGRGRGRPDFAWKWENKNPGVANWEQSGCDFVPYSHLEPPGETILSLFTEGQHAKLSNHLGGLYTVPPDLRYRLFFQAWELQNKGWDFSMKVASEFSGFMTTLNEVGGSFTIRDYDDVDPDTRLNAIRGRALYGCIKGRDGGSILKTTAREAEEHFLYIPPIARISMTRPWRRLIGQHGKVDHCTDLRTESSELLLSLYDPDHPSLDIVTYNHKIQAIPSGLPLAVGDDLWRPRDQGAFDRINELDSMRWTIVLLTPIGYEIQPEIDRPMVNTRGLRIGTLHVTLLSAIQIGLAWAVHAWIRIGDHLDALLGGEDIFLQPKEHGKFCFYDHNDLSQSKKCFWIINSVDNFHQSIQDTIYQWEWFYNNHIKYVEGERLKTDQDGEYRILTKLRDDIQDSDRKLRAQSKRFLSIQKQARELRDGLFGASNIIEAQRSAQLGETVKLLTLVTIFFLPLGYITSLWSIITAPDLKIFAAVSVGTAMATYLVVLAVVKWEGIRINWNPLSYSWNKLFKGPKLEKKEPLTTGEGTERPKSRLENLKSKLRYRRGKKHGGVDEAQHDEARVDEHSLP</sequence>
<dbReference type="Proteomes" id="UP000566819">
    <property type="component" value="Unassembled WGS sequence"/>
</dbReference>
<feature type="region of interest" description="Disordered" evidence="1">
    <location>
        <begin position="889"/>
        <end position="940"/>
    </location>
</feature>
<gene>
    <name evidence="3" type="ORF">G7Y89_g5750</name>
</gene>
<keyword evidence="2" id="KW-0812">Transmembrane</keyword>
<organism evidence="3 4">
    <name type="scientific">Cudoniella acicularis</name>
    <dbReference type="NCBI Taxonomy" id="354080"/>
    <lineage>
        <taxon>Eukaryota</taxon>
        <taxon>Fungi</taxon>
        <taxon>Dikarya</taxon>
        <taxon>Ascomycota</taxon>
        <taxon>Pezizomycotina</taxon>
        <taxon>Leotiomycetes</taxon>
        <taxon>Helotiales</taxon>
        <taxon>Tricladiaceae</taxon>
        <taxon>Cudoniella</taxon>
    </lineage>
</organism>
<keyword evidence="4" id="KW-1185">Reference proteome</keyword>
<keyword evidence="2" id="KW-0472">Membrane</keyword>
<feature type="transmembrane region" description="Helical" evidence="2">
    <location>
        <begin position="651"/>
        <end position="671"/>
    </location>
</feature>
<evidence type="ECO:0000313" key="4">
    <source>
        <dbReference type="Proteomes" id="UP000566819"/>
    </source>
</evidence>
<evidence type="ECO:0000256" key="2">
    <source>
        <dbReference type="SAM" id="Phobius"/>
    </source>
</evidence>
<dbReference type="AlphaFoldDB" id="A0A8H4RQ47"/>
<dbReference type="EMBL" id="JAAMPI010000352">
    <property type="protein sequence ID" value="KAF4632377.1"/>
    <property type="molecule type" value="Genomic_DNA"/>
</dbReference>
<evidence type="ECO:0000313" key="3">
    <source>
        <dbReference type="EMBL" id="KAF4632377.1"/>
    </source>
</evidence>
<accession>A0A8H4RQ47</accession>
<dbReference type="OrthoDB" id="426293at2759"/>
<comment type="caution">
    <text evidence="3">The sequence shown here is derived from an EMBL/GenBank/DDBJ whole genome shotgun (WGS) entry which is preliminary data.</text>
</comment>
<keyword evidence="2" id="KW-1133">Transmembrane helix</keyword>
<feature type="transmembrane region" description="Helical" evidence="2">
    <location>
        <begin position="841"/>
        <end position="862"/>
    </location>
</feature>
<feature type="compositionally biased region" description="Basic and acidic residues" evidence="1">
    <location>
        <begin position="889"/>
        <end position="910"/>
    </location>
</feature>
<protein>
    <submittedName>
        <fullName evidence="3">Uncharacterized protein</fullName>
    </submittedName>
</protein>
<feature type="transmembrane region" description="Helical" evidence="2">
    <location>
        <begin position="814"/>
        <end position="835"/>
    </location>
</feature>